<dbReference type="EMBL" id="CP072800">
    <property type="protein sequence ID" value="QTR51540.1"/>
    <property type="molecule type" value="Genomic_DNA"/>
</dbReference>
<dbReference type="RefSeq" id="WP_210230051.1">
    <property type="nucleotide sequence ID" value="NZ_CP072800.1"/>
</dbReference>
<keyword evidence="2" id="KW-1185">Reference proteome</keyword>
<evidence type="ECO:0000313" key="2">
    <source>
        <dbReference type="Proteomes" id="UP000672027"/>
    </source>
</evidence>
<organism evidence="1 2">
    <name type="scientific">Candidatus Thiothrix anitrata</name>
    <dbReference type="NCBI Taxonomy" id="2823902"/>
    <lineage>
        <taxon>Bacteria</taxon>
        <taxon>Pseudomonadati</taxon>
        <taxon>Pseudomonadota</taxon>
        <taxon>Gammaproteobacteria</taxon>
        <taxon>Thiotrichales</taxon>
        <taxon>Thiotrichaceae</taxon>
        <taxon>Thiothrix</taxon>
    </lineage>
</organism>
<gene>
    <name evidence="1" type="ORF">J8380_08380</name>
</gene>
<proteinExistence type="predicted"/>
<sequence>MPVKKTAKPKPLDWLAEQACAVLAESCGKDYADAKRHRLAGEPRFKVLVWLNELDSKNLIALATRLNIPAADLDITRRTVRSL</sequence>
<protein>
    <submittedName>
        <fullName evidence="1">Uncharacterized protein</fullName>
    </submittedName>
</protein>
<name>A0ABX7X8H6_9GAMM</name>
<reference evidence="1 2" key="1">
    <citation type="submission" date="2021-04" db="EMBL/GenBank/DDBJ databases">
        <title>Genomics, taxonomy and metabolism of representatives of sulfur bacteria of the genus Thiothrix: Thiothrix fructosivorans QT, Thiothrix unzii A1T and three new species, Thiothrix subterranea sp. nov., Thiothrix litoralis sp. nov. and 'Candidatus Thiothrix anitrata' sp. nov.</title>
        <authorList>
            <person name="Ravin N.V."/>
            <person name="Smolyakov D."/>
            <person name="Rudenko T.S."/>
            <person name="Mardanov A.V."/>
            <person name="Beletsky A.V."/>
            <person name="Markov N.D."/>
            <person name="Fomenkov A.I."/>
            <person name="Roberts R.J."/>
            <person name="Karnachuk O.V."/>
            <person name="Novikov A."/>
            <person name="Grabovich M.Y."/>
        </authorList>
    </citation>
    <scope>NUCLEOTIDE SEQUENCE [LARGE SCALE GENOMIC DNA]</scope>
    <source>
        <strain evidence="1 2">A52</strain>
    </source>
</reference>
<accession>A0ABX7X8H6</accession>
<evidence type="ECO:0000313" key="1">
    <source>
        <dbReference type="EMBL" id="QTR51540.1"/>
    </source>
</evidence>
<dbReference type="Proteomes" id="UP000672027">
    <property type="component" value="Chromosome"/>
</dbReference>